<reference evidence="2" key="1">
    <citation type="submission" date="2018-05" db="EMBL/GenBank/DDBJ databases">
        <title>Draft genome sequence of Stemphylium lycopersici strain CIDEFI 213.</title>
        <authorList>
            <person name="Medina R."/>
            <person name="Franco M.E.E."/>
            <person name="Lucentini C.G."/>
            <person name="Saparrat M.C.N."/>
            <person name="Balatti P.A."/>
        </authorList>
    </citation>
    <scope>NUCLEOTIDE SEQUENCE [LARGE SCALE GENOMIC DNA]</scope>
    <source>
        <strain evidence="2">CIDEFI 213</strain>
    </source>
</reference>
<dbReference type="SUPFAM" id="SSF56973">
    <property type="entry name" value="Aerolisin/ETX pore-forming domain"/>
    <property type="match status" value="1"/>
</dbReference>
<name>A0A364MWT2_STELY</name>
<evidence type="ECO:0000313" key="1">
    <source>
        <dbReference type="EMBL" id="RAR05884.1"/>
    </source>
</evidence>
<dbReference type="Proteomes" id="UP000249619">
    <property type="component" value="Unassembled WGS sequence"/>
</dbReference>
<dbReference type="OrthoDB" id="428159at2759"/>
<keyword evidence="2" id="KW-1185">Reference proteome</keyword>
<dbReference type="Gene3D" id="2.170.15.10">
    <property type="entry name" value="Proaerolysin, chain A, domain 3"/>
    <property type="match status" value="1"/>
</dbReference>
<dbReference type="PANTHER" id="PTHR48219:SF2">
    <property type="entry name" value="VACUOLAR PROTEIN SORTING-ASSOCIATED PROTEIN 62"/>
    <property type="match status" value="1"/>
</dbReference>
<evidence type="ECO:0000313" key="2">
    <source>
        <dbReference type="Proteomes" id="UP000249619"/>
    </source>
</evidence>
<dbReference type="EMBL" id="QGDH01000125">
    <property type="protein sequence ID" value="RAR05884.1"/>
    <property type="molecule type" value="Genomic_DNA"/>
</dbReference>
<gene>
    <name evidence="1" type="ORF">DDE83_007198</name>
</gene>
<dbReference type="Pfam" id="PF06101">
    <property type="entry name" value="Vps62"/>
    <property type="match status" value="1"/>
</dbReference>
<dbReference type="STRING" id="183478.A0A364MWT2"/>
<organism evidence="1 2">
    <name type="scientific">Stemphylium lycopersici</name>
    <name type="common">Tomato gray leaf spot disease fungus</name>
    <name type="synonym">Thyrospora lycopersici</name>
    <dbReference type="NCBI Taxonomy" id="183478"/>
    <lineage>
        <taxon>Eukaryota</taxon>
        <taxon>Fungi</taxon>
        <taxon>Dikarya</taxon>
        <taxon>Ascomycota</taxon>
        <taxon>Pezizomycotina</taxon>
        <taxon>Dothideomycetes</taxon>
        <taxon>Pleosporomycetidae</taxon>
        <taxon>Pleosporales</taxon>
        <taxon>Pleosporineae</taxon>
        <taxon>Pleosporaceae</taxon>
        <taxon>Stemphylium</taxon>
    </lineage>
</organism>
<dbReference type="PANTHER" id="PTHR48219">
    <property type="entry name" value="VACUOLAR PROTEIN SORTING-ASSOCIATED PROTEIN 62-RELATED"/>
    <property type="match status" value="1"/>
</dbReference>
<sequence length="390" mass="42657">MPNEIQIYGDLKRWNDKSSGARRHVEFHHPKAQGDMRPLGSFAYPQYEDQNGKRASLLVGNAADSSKTPAVASPIGYKMMWDVADSGSKYRGSLWRPLPPNGYVSLGDISVGHYDTPSTDEVWCVRAGLAVDADYDPASLWDGGDSGARMRVSVWGIAPPAPNPSGSDKIAALDDMFRVSSEYTPPSMDLAKVLALPCPKNFTKFNATAPTCNKKNLPRGGDKFSELKQCEVVLPFTVFFPSTDRACLQQISRPFCRLARTTAWYVHATHSNNSGGEISDKTTVTRGVSKTESTEMAHSAGVKISASYGISGFGMGVSLNYQFTSTTTSSYNEYTESSREQGFTVPPYHATVFLVRHVWLKATRSDGTAVLRETGFNANDDIHLIGVKLR</sequence>
<protein>
    <submittedName>
        <fullName evidence="1">Duf946 domain-containing protein</fullName>
    </submittedName>
</protein>
<dbReference type="AlphaFoldDB" id="A0A364MWT2"/>
<dbReference type="InterPro" id="IPR009291">
    <property type="entry name" value="Vps62"/>
</dbReference>
<comment type="caution">
    <text evidence="1">The sequence shown here is derived from an EMBL/GenBank/DDBJ whole genome shotgun (WGS) entry which is preliminary data.</text>
</comment>
<accession>A0A364MWT2</accession>
<proteinExistence type="predicted"/>